<evidence type="ECO:0000256" key="2">
    <source>
        <dbReference type="SAM" id="Phobius"/>
    </source>
</evidence>
<gene>
    <name evidence="4" type="ORF">N658DRAFT_455024</name>
</gene>
<proteinExistence type="predicted"/>
<accession>A0AAN6SZG9</accession>
<evidence type="ECO:0000256" key="3">
    <source>
        <dbReference type="SAM" id="SignalP"/>
    </source>
</evidence>
<evidence type="ECO:0008006" key="6">
    <source>
        <dbReference type="Google" id="ProtNLM"/>
    </source>
</evidence>
<feature type="compositionally biased region" description="Pro residues" evidence="1">
    <location>
        <begin position="537"/>
        <end position="547"/>
    </location>
</feature>
<keyword evidence="5" id="KW-1185">Reference proteome</keyword>
<keyword evidence="3" id="KW-0732">Signal</keyword>
<name>A0AAN6SZG9_9PEZI</name>
<feature type="signal peptide" evidence="3">
    <location>
        <begin position="1"/>
        <end position="19"/>
    </location>
</feature>
<keyword evidence="2" id="KW-0472">Membrane</keyword>
<comment type="caution">
    <text evidence="4">The sequence shown here is derived from an EMBL/GenBank/DDBJ whole genome shotgun (WGS) entry which is preliminary data.</text>
</comment>
<feature type="transmembrane region" description="Helical" evidence="2">
    <location>
        <begin position="584"/>
        <end position="608"/>
    </location>
</feature>
<keyword evidence="2" id="KW-0812">Transmembrane</keyword>
<organism evidence="4 5">
    <name type="scientific">Parathielavia hyrcaniae</name>
    <dbReference type="NCBI Taxonomy" id="113614"/>
    <lineage>
        <taxon>Eukaryota</taxon>
        <taxon>Fungi</taxon>
        <taxon>Dikarya</taxon>
        <taxon>Ascomycota</taxon>
        <taxon>Pezizomycotina</taxon>
        <taxon>Sordariomycetes</taxon>
        <taxon>Sordariomycetidae</taxon>
        <taxon>Sordariales</taxon>
        <taxon>Chaetomiaceae</taxon>
        <taxon>Parathielavia</taxon>
    </lineage>
</organism>
<protein>
    <recommendedName>
        <fullName evidence="6">Mid2 domain-containing protein</fullName>
    </recommendedName>
</protein>
<evidence type="ECO:0000313" key="4">
    <source>
        <dbReference type="EMBL" id="KAK4098489.1"/>
    </source>
</evidence>
<dbReference type="Proteomes" id="UP001305647">
    <property type="component" value="Unassembled WGS sequence"/>
</dbReference>
<reference evidence="4" key="2">
    <citation type="submission" date="2023-05" db="EMBL/GenBank/DDBJ databases">
        <authorList>
            <consortium name="Lawrence Berkeley National Laboratory"/>
            <person name="Steindorff A."/>
            <person name="Hensen N."/>
            <person name="Bonometti L."/>
            <person name="Westerberg I."/>
            <person name="Brannstrom I.O."/>
            <person name="Guillou S."/>
            <person name="Cros-Aarteil S."/>
            <person name="Calhoun S."/>
            <person name="Haridas S."/>
            <person name="Kuo A."/>
            <person name="Mondo S."/>
            <person name="Pangilinan J."/>
            <person name="Riley R."/>
            <person name="Labutti K."/>
            <person name="Andreopoulos B."/>
            <person name="Lipzen A."/>
            <person name="Chen C."/>
            <person name="Yanf M."/>
            <person name="Daum C."/>
            <person name="Ng V."/>
            <person name="Clum A."/>
            <person name="Ohm R."/>
            <person name="Martin F."/>
            <person name="Silar P."/>
            <person name="Natvig D."/>
            <person name="Lalanne C."/>
            <person name="Gautier V."/>
            <person name="Ament-Velasquez S.L."/>
            <person name="Kruys A."/>
            <person name="Hutchinson M.I."/>
            <person name="Powell A.J."/>
            <person name="Barry K."/>
            <person name="Miller A.N."/>
            <person name="Grigoriev I.V."/>
            <person name="Debuchy R."/>
            <person name="Gladieux P."/>
            <person name="Thoren M.H."/>
            <person name="Johannesson H."/>
        </authorList>
    </citation>
    <scope>NUCLEOTIDE SEQUENCE</scope>
    <source>
        <strain evidence="4">CBS 757.83</strain>
    </source>
</reference>
<reference evidence="4" key="1">
    <citation type="journal article" date="2023" name="Mol. Phylogenet. Evol.">
        <title>Genome-scale phylogeny and comparative genomics of the fungal order Sordariales.</title>
        <authorList>
            <person name="Hensen N."/>
            <person name="Bonometti L."/>
            <person name="Westerberg I."/>
            <person name="Brannstrom I.O."/>
            <person name="Guillou S."/>
            <person name="Cros-Aarteil S."/>
            <person name="Calhoun S."/>
            <person name="Haridas S."/>
            <person name="Kuo A."/>
            <person name="Mondo S."/>
            <person name="Pangilinan J."/>
            <person name="Riley R."/>
            <person name="LaButti K."/>
            <person name="Andreopoulos B."/>
            <person name="Lipzen A."/>
            <person name="Chen C."/>
            <person name="Yan M."/>
            <person name="Daum C."/>
            <person name="Ng V."/>
            <person name="Clum A."/>
            <person name="Steindorff A."/>
            <person name="Ohm R.A."/>
            <person name="Martin F."/>
            <person name="Silar P."/>
            <person name="Natvig D.O."/>
            <person name="Lalanne C."/>
            <person name="Gautier V."/>
            <person name="Ament-Velasquez S.L."/>
            <person name="Kruys A."/>
            <person name="Hutchinson M.I."/>
            <person name="Powell A.J."/>
            <person name="Barry K."/>
            <person name="Miller A.N."/>
            <person name="Grigoriev I.V."/>
            <person name="Debuchy R."/>
            <person name="Gladieux P."/>
            <person name="Hiltunen Thoren M."/>
            <person name="Johannesson H."/>
        </authorList>
    </citation>
    <scope>NUCLEOTIDE SEQUENCE</scope>
    <source>
        <strain evidence="4">CBS 757.83</strain>
    </source>
</reference>
<evidence type="ECO:0000256" key="1">
    <source>
        <dbReference type="SAM" id="MobiDB-lite"/>
    </source>
</evidence>
<feature type="chain" id="PRO_5043053064" description="Mid2 domain-containing protein" evidence="3">
    <location>
        <begin position="20"/>
        <end position="657"/>
    </location>
</feature>
<sequence>MVKLRVLSALAWVAGLVAAAPSPAPIVGVQTRNFPGMSDEHTLYTIVRRLADLAHRRQDNVFTKSVSLDKSWTDATLFNYSYELEPVQNATVELTVEVVCVTCYVKGGATATLTVNGTFDFGDTMRNVTSQLKDEFKNMTETAIDSIGEITANVFDELGDIFDPDEEFEFEDLINFDNFTVDVDVDIDLPPLPEVGILFQIDSLDLYMLIDTTISASATYTIPLFKSQTKFGVSSPTNPDLEIGLFVTLDLILNVEGEISLRSGFHLLLEDPVGFKIALFGTDVSDLIFNGGKFEFLPVILLRGEVALKAVLRVGMHAGLSVQTMPLKFPTRGPITEKLSELAQFEAGVEVGVFAHVAEFLTNVTGGALLAAEEGCAFKIVEEYTLAVGAVAGATVAVGDHTWGPQPETTIPVFYTTLADICAITSTTTLSTPTIPTSTALAARQDQDVDLETHTLTTKLLETAIGCASPQLVICPASLQTTTIRTSTKTHVTALPEGVTPTFPASTALTVASTIPFGTDSRVRGSIAATSGAPVSYVPPPPPPPPESTSSVSNGGVDEGDGDGVWDDVEEVFAGETGGVSNKLIIGLSVGLGVPILAAFVASLVHWIKRRKYAPVPMADHMGTAVEYTGGYDSPMAVERDRMLKKMPVVAVGEVRR</sequence>
<feature type="region of interest" description="Disordered" evidence="1">
    <location>
        <begin position="532"/>
        <end position="561"/>
    </location>
</feature>
<evidence type="ECO:0000313" key="5">
    <source>
        <dbReference type="Proteomes" id="UP001305647"/>
    </source>
</evidence>
<dbReference type="EMBL" id="MU863658">
    <property type="protein sequence ID" value="KAK4098489.1"/>
    <property type="molecule type" value="Genomic_DNA"/>
</dbReference>
<keyword evidence="2" id="KW-1133">Transmembrane helix</keyword>
<dbReference type="AlphaFoldDB" id="A0AAN6SZG9"/>